<protein>
    <submittedName>
        <fullName evidence="3">ORF_115R</fullName>
    </submittedName>
</protein>
<dbReference type="RefSeq" id="YP_009163876.1">
    <property type="nucleotide sequence ID" value="NC_027778.1"/>
</dbReference>
<keyword evidence="1" id="KW-0677">Repeat</keyword>
<sequence>MDNINAYNNQGYTALIIAISQFRTDDVNLLLRQGADPNLPSRDGKLIPLHLATHNTHQHNTPATWSIFEALLSAPNIELNKRDSNGDSALFYALKDENTRASLRLLENQNIDVNIKNNQGETPLFYALFSEDVLQQVVLVRHANINVVDNDDMTIVEQLFADARVFMSNYKLNVTMPCFALLLNVPQQRLVITPDGLHAIIMSEDVEPKLLKGLLESNLADIDFSPSSLGEGFDPICHAAHIGNLDAMVTLANHTMYNIHNGKLAFASISSDEMAPAIMKFLMDTNVSFDIVDESGNPPLAYAIESDNLDTAKLLIDHNVGITPGNSEAHDMLMFAIVKAQNMALIHMIYNGTQFNLAKSIVISNQKKQSPLEYLINIPDQGVIDRVFVREFLDFTAPRYGFIGFLSPLPKWFEATRELFVRYQKYNTLAYKCIANSDREEFKDMCSQFNLPYDN</sequence>
<proteinExistence type="predicted"/>
<evidence type="ECO:0000256" key="2">
    <source>
        <dbReference type="ARBA" id="ARBA00023043"/>
    </source>
</evidence>
<evidence type="ECO:0000313" key="4">
    <source>
        <dbReference type="Proteomes" id="UP000201485"/>
    </source>
</evidence>
<reference evidence="3 4" key="1">
    <citation type="journal article" date="2015" name="PLoS Pathog.">
        <title>A Novel Virus Causes Scale Drop Disease in Lates calcarifer.</title>
        <authorList>
            <person name="de Groof A."/>
            <person name="Guelen L."/>
            <person name="Deijs M."/>
            <person name="van der Wal Y."/>
            <person name="Miyata M."/>
            <person name="Ng K.S."/>
            <person name="van Grinsven L."/>
            <person name="Simmelink B."/>
            <person name="Biermann Y."/>
            <person name="Grisez L."/>
            <person name="van Lent J."/>
            <person name="de Ronde A."/>
            <person name="Chang S.F."/>
            <person name="Schrier C."/>
            <person name="van der Hoek L."/>
        </authorList>
    </citation>
    <scope>NUCLEOTIDE SEQUENCE [LARGE SCALE GENOMIC DNA]</scope>
    <source>
        <strain evidence="3">C4575</strain>
    </source>
</reference>
<evidence type="ECO:0000313" key="3">
    <source>
        <dbReference type="EMBL" id="AKU37530.1"/>
    </source>
</evidence>
<dbReference type="Pfam" id="PF12796">
    <property type="entry name" value="Ank_2"/>
    <property type="match status" value="2"/>
</dbReference>
<dbReference type="Proteomes" id="UP000201485">
    <property type="component" value="Segment"/>
</dbReference>
<dbReference type="OrthoDB" id="6545at10239"/>
<dbReference type="KEGG" id="vg:25479164"/>
<dbReference type="InterPro" id="IPR002110">
    <property type="entry name" value="Ankyrin_rpt"/>
</dbReference>
<dbReference type="PROSITE" id="PS50088">
    <property type="entry name" value="ANK_REPEAT"/>
    <property type="match status" value="2"/>
</dbReference>
<dbReference type="InterPro" id="IPR036770">
    <property type="entry name" value="Ankyrin_rpt-contain_sf"/>
</dbReference>
<keyword evidence="2" id="KW-0040">ANK repeat</keyword>
<dbReference type="Pfam" id="PF13857">
    <property type="entry name" value="Ank_5"/>
    <property type="match status" value="1"/>
</dbReference>
<evidence type="ECO:0000256" key="1">
    <source>
        <dbReference type="ARBA" id="ARBA00022737"/>
    </source>
</evidence>
<keyword evidence="4" id="KW-1185">Reference proteome</keyword>
<dbReference type="SUPFAM" id="SSF48403">
    <property type="entry name" value="Ankyrin repeat"/>
    <property type="match status" value="1"/>
</dbReference>
<dbReference type="PANTHER" id="PTHR24198">
    <property type="entry name" value="ANKYRIN REPEAT AND PROTEIN KINASE DOMAIN-CONTAINING PROTEIN"/>
    <property type="match status" value="1"/>
</dbReference>
<dbReference type="Gene3D" id="1.25.40.20">
    <property type="entry name" value="Ankyrin repeat-containing domain"/>
    <property type="match status" value="2"/>
</dbReference>
<accession>A0A0K1L7A8</accession>
<gene>
    <name evidence="3" type="ORF">SDDV_115</name>
</gene>
<dbReference type="PANTHER" id="PTHR24198:SF165">
    <property type="entry name" value="ANKYRIN REPEAT-CONTAINING PROTEIN-RELATED"/>
    <property type="match status" value="1"/>
</dbReference>
<dbReference type="SMART" id="SM00248">
    <property type="entry name" value="ANK"/>
    <property type="match status" value="6"/>
</dbReference>
<organism evidence="3 4">
    <name type="scientific">Scale drop disease virus</name>
    <dbReference type="NCBI Taxonomy" id="1697349"/>
    <lineage>
        <taxon>Viruses</taxon>
        <taxon>Varidnaviria</taxon>
        <taxon>Bamfordvirae</taxon>
        <taxon>Nucleocytoviricota</taxon>
        <taxon>Megaviricetes</taxon>
        <taxon>Pimascovirales</taxon>
        <taxon>Pimascovirales incertae sedis</taxon>
        <taxon>Iridoviridae</taxon>
        <taxon>Alphairidovirinae</taxon>
        <taxon>Megalocytivirus</taxon>
        <taxon>Megalocytivirus lates1</taxon>
    </lineage>
</organism>
<name>A0A0K1L7A8_9VIRU</name>
<dbReference type="GeneID" id="25479164"/>
<dbReference type="PROSITE" id="PS50297">
    <property type="entry name" value="ANK_REP_REGION"/>
    <property type="match status" value="1"/>
</dbReference>
<dbReference type="EMBL" id="KR139659">
    <property type="protein sequence ID" value="AKU37530.1"/>
    <property type="molecule type" value="Genomic_DNA"/>
</dbReference>